<comment type="caution">
    <text evidence="1">The sequence shown here is derived from an EMBL/GenBank/DDBJ whole genome shotgun (WGS) entry which is preliminary data.</text>
</comment>
<reference evidence="1" key="1">
    <citation type="submission" date="2020-05" db="EMBL/GenBank/DDBJ databases">
        <title>Chitinophaga laudate sp. nov., isolated from a tropical peat swamp.</title>
        <authorList>
            <person name="Goh C.B.S."/>
            <person name="Lee M.S."/>
            <person name="Parimannan S."/>
            <person name="Pasbakhsh P."/>
            <person name="Yule C.M."/>
            <person name="Rajandas H."/>
            <person name="Loke S."/>
            <person name="Croft L."/>
            <person name="Tan J.B.L."/>
        </authorList>
    </citation>
    <scope>NUCLEOTIDE SEQUENCE</scope>
    <source>
        <strain evidence="1">Mgbs1</strain>
    </source>
</reference>
<evidence type="ECO:0000313" key="1">
    <source>
        <dbReference type="EMBL" id="NSL86405.1"/>
    </source>
</evidence>
<name>A0A433WI90_9BACT</name>
<gene>
    <name evidence="1" type="ORF">ECE50_006170</name>
</gene>
<protein>
    <submittedName>
        <fullName evidence="1">Uncharacterized protein</fullName>
    </submittedName>
</protein>
<proteinExistence type="predicted"/>
<dbReference type="AlphaFoldDB" id="A0A433WI90"/>
<sequence>MLLTRRPYTFRVLFIAVTGMVLSFRLIHNADHTFIFDKEINTLLLAAAAIITILTAVNDIEKFLQQRQWQQLLPTVTAILFTGLTSATLALLQLRDSSPTLLFAGTDGQENSGASLELREDGTYKLSSYALGTDHYRGRYTLQDSLILLDKDNIGAITESHILVIRKEFRQDAVLYQLDSGGCMLEEAVSFVIRLDRRFP</sequence>
<dbReference type="Proteomes" id="UP000281028">
    <property type="component" value="Unassembled WGS sequence"/>
</dbReference>
<evidence type="ECO:0000313" key="2">
    <source>
        <dbReference type="Proteomes" id="UP000281028"/>
    </source>
</evidence>
<accession>A0A433WI90</accession>
<keyword evidence="2" id="KW-1185">Reference proteome</keyword>
<dbReference type="EMBL" id="RIAR02000001">
    <property type="protein sequence ID" value="NSL86405.1"/>
    <property type="molecule type" value="Genomic_DNA"/>
</dbReference>
<organism evidence="1 2">
    <name type="scientific">Chitinophaga solisilvae</name>
    <dbReference type="NCBI Taxonomy" id="1233460"/>
    <lineage>
        <taxon>Bacteria</taxon>
        <taxon>Pseudomonadati</taxon>
        <taxon>Bacteroidota</taxon>
        <taxon>Chitinophagia</taxon>
        <taxon>Chitinophagales</taxon>
        <taxon>Chitinophagaceae</taxon>
        <taxon>Chitinophaga</taxon>
    </lineage>
</organism>